<evidence type="ECO:0000256" key="1">
    <source>
        <dbReference type="SAM" id="Phobius"/>
    </source>
</evidence>
<reference evidence="2 3" key="1">
    <citation type="submission" date="2016-10" db="EMBL/GenBank/DDBJ databases">
        <authorList>
            <person name="de Groot N.N."/>
        </authorList>
    </citation>
    <scope>NUCLEOTIDE SEQUENCE [LARGE SCALE GENOMIC DNA]</scope>
    <source>
        <strain evidence="2 3">DSM 18180</strain>
    </source>
</reference>
<dbReference type="AlphaFoldDB" id="A0A1K2IRU1"/>
<gene>
    <name evidence="2" type="ORF">SAMN05428642_1091</name>
</gene>
<organism evidence="2 3">
    <name type="scientific">Flaviramulus basaltis</name>
    <dbReference type="NCBI Taxonomy" id="369401"/>
    <lineage>
        <taxon>Bacteria</taxon>
        <taxon>Pseudomonadati</taxon>
        <taxon>Bacteroidota</taxon>
        <taxon>Flavobacteriia</taxon>
        <taxon>Flavobacteriales</taxon>
        <taxon>Flavobacteriaceae</taxon>
        <taxon>Flaviramulus</taxon>
    </lineage>
</organism>
<keyword evidence="1" id="KW-1133">Transmembrane helix</keyword>
<dbReference type="EMBL" id="FPKV01000009">
    <property type="protein sequence ID" value="SFZ95157.1"/>
    <property type="molecule type" value="Genomic_DNA"/>
</dbReference>
<evidence type="ECO:0000313" key="3">
    <source>
        <dbReference type="Proteomes" id="UP000182544"/>
    </source>
</evidence>
<dbReference type="STRING" id="369401.SAMN05428642_1091"/>
<keyword evidence="1" id="KW-0812">Transmembrane</keyword>
<dbReference type="Proteomes" id="UP000182544">
    <property type="component" value="Unassembled WGS sequence"/>
</dbReference>
<feature type="transmembrane region" description="Helical" evidence="1">
    <location>
        <begin position="12"/>
        <end position="32"/>
    </location>
</feature>
<keyword evidence="3" id="KW-1185">Reference proteome</keyword>
<evidence type="ECO:0000313" key="2">
    <source>
        <dbReference type="EMBL" id="SFZ95157.1"/>
    </source>
</evidence>
<sequence>MENKTGKYFKYAIGEIILVVIGILLALQINSWNQQRIEDKQEVELLTSIKDEFQHNLSELNQSIEVNNKVTKSCVKLTDLIRADSIVKVPEIVDQLLVNIGGFSSFDARIGITGEVVNSGKLSILKNKRIRTQIGNWLTLLADCEEDILFRSDNYTLNLMPFLMKRFPLANGELTKKLEFDKGNYLITYKEKSPFELNLSLDDLLEFENQVWHHKHNHDYIVINELNVRDFVSTTIKMLEEELEKKE</sequence>
<name>A0A1K2IRU1_9FLAO</name>
<accession>A0A1K2IRU1</accession>
<proteinExistence type="predicted"/>
<dbReference type="RefSeq" id="WP_171946664.1">
    <property type="nucleotide sequence ID" value="NZ_FPKV01000009.1"/>
</dbReference>
<dbReference type="Pfam" id="PF19578">
    <property type="entry name" value="DUF6090"/>
    <property type="match status" value="1"/>
</dbReference>
<dbReference type="InterPro" id="IPR045749">
    <property type="entry name" value="DUF6090"/>
</dbReference>
<protein>
    <submittedName>
        <fullName evidence="2">Uncharacterized protein</fullName>
    </submittedName>
</protein>
<keyword evidence="1" id="KW-0472">Membrane</keyword>